<evidence type="ECO:0000256" key="2">
    <source>
        <dbReference type="ARBA" id="ARBA00007466"/>
    </source>
</evidence>
<organism evidence="8 9">
    <name type="scientific">Acropora cervicornis</name>
    <name type="common">Staghorn coral</name>
    <dbReference type="NCBI Taxonomy" id="6130"/>
    <lineage>
        <taxon>Eukaryota</taxon>
        <taxon>Metazoa</taxon>
        <taxon>Cnidaria</taxon>
        <taxon>Anthozoa</taxon>
        <taxon>Hexacorallia</taxon>
        <taxon>Scleractinia</taxon>
        <taxon>Astrocoeniina</taxon>
        <taxon>Acroporidae</taxon>
        <taxon>Acropora</taxon>
    </lineage>
</organism>
<dbReference type="GO" id="GO:0030490">
    <property type="term" value="P:maturation of SSU-rRNA"/>
    <property type="evidence" value="ECO:0007669"/>
    <property type="project" value="TreeGrafter"/>
</dbReference>
<reference evidence="8" key="1">
    <citation type="journal article" date="2023" name="G3 (Bethesda)">
        <title>Whole genome assembly and annotation of the endangered Caribbean coral Acropora cervicornis.</title>
        <authorList>
            <person name="Selwyn J.D."/>
            <person name="Vollmer S.V."/>
        </authorList>
    </citation>
    <scope>NUCLEOTIDE SEQUENCE</scope>
    <source>
        <strain evidence="8">K2</strain>
    </source>
</reference>
<feature type="region of interest" description="Disordered" evidence="7">
    <location>
        <begin position="1"/>
        <end position="29"/>
    </location>
</feature>
<dbReference type="InterPro" id="IPR007276">
    <property type="entry name" value="Nop14"/>
</dbReference>
<evidence type="ECO:0000256" key="6">
    <source>
        <dbReference type="ARBA" id="ARBA00024695"/>
    </source>
</evidence>
<feature type="compositionally biased region" description="Basic and acidic residues" evidence="7">
    <location>
        <begin position="148"/>
        <end position="157"/>
    </location>
</feature>
<accession>A0AAD9VFG6</accession>
<comment type="subcellular location">
    <subcellularLocation>
        <location evidence="1">Nucleus</location>
        <location evidence="1">Nucleolus</location>
    </subcellularLocation>
</comment>
<dbReference type="Pfam" id="PF04147">
    <property type="entry name" value="Nop14"/>
    <property type="match status" value="1"/>
</dbReference>
<evidence type="ECO:0000256" key="7">
    <source>
        <dbReference type="SAM" id="MobiDB-lite"/>
    </source>
</evidence>
<evidence type="ECO:0000256" key="4">
    <source>
        <dbReference type="ARBA" id="ARBA00022552"/>
    </source>
</evidence>
<proteinExistence type="inferred from homology"/>
<evidence type="ECO:0000256" key="5">
    <source>
        <dbReference type="ARBA" id="ARBA00023242"/>
    </source>
</evidence>
<evidence type="ECO:0000256" key="3">
    <source>
        <dbReference type="ARBA" id="ARBA00022517"/>
    </source>
</evidence>
<keyword evidence="9" id="KW-1185">Reference proteome</keyword>
<keyword evidence="5" id="KW-0539">Nucleus</keyword>
<dbReference type="PANTHER" id="PTHR23183">
    <property type="entry name" value="NOP14"/>
    <property type="match status" value="1"/>
</dbReference>
<comment type="similarity">
    <text evidence="2">Belongs to the NOP14 family.</text>
</comment>
<dbReference type="Proteomes" id="UP001249851">
    <property type="component" value="Unassembled WGS sequence"/>
</dbReference>
<keyword evidence="4" id="KW-0698">rRNA processing</keyword>
<comment type="caution">
    <text evidence="8">The sequence shown here is derived from an EMBL/GenBank/DDBJ whole genome shotgun (WGS) entry which is preliminary data.</text>
</comment>
<comment type="function">
    <text evidence="6">Involved in nucleolar processing of pre-18S ribosomal RNA. Has a role in the nuclear export of 40S pre-ribosomal subunit to the cytoplasm.</text>
</comment>
<name>A0AAD9VFG6_ACRCE</name>
<dbReference type="PANTHER" id="PTHR23183:SF0">
    <property type="entry name" value="NUCLEOLAR PROTEIN 14"/>
    <property type="match status" value="1"/>
</dbReference>
<dbReference type="AlphaFoldDB" id="A0AAD9VFG6"/>
<dbReference type="EMBL" id="JARQWQ010000004">
    <property type="protein sequence ID" value="KAK2572628.1"/>
    <property type="molecule type" value="Genomic_DNA"/>
</dbReference>
<feature type="compositionally biased region" description="Basic and acidic residues" evidence="7">
    <location>
        <begin position="1"/>
        <end position="11"/>
    </location>
</feature>
<evidence type="ECO:0000256" key="1">
    <source>
        <dbReference type="ARBA" id="ARBA00004604"/>
    </source>
</evidence>
<gene>
    <name evidence="8" type="ORF">P5673_002901</name>
</gene>
<protein>
    <submittedName>
        <fullName evidence="8">Nucleolar protein 14</fullName>
    </submittedName>
</protein>
<dbReference type="GO" id="GO:0030692">
    <property type="term" value="C:Noc4p-Nop14p complex"/>
    <property type="evidence" value="ECO:0007669"/>
    <property type="project" value="TreeGrafter"/>
</dbReference>
<feature type="region of interest" description="Disordered" evidence="7">
    <location>
        <begin position="130"/>
        <end position="157"/>
    </location>
</feature>
<reference evidence="8" key="2">
    <citation type="journal article" date="2023" name="Science">
        <title>Genomic signatures of disease resistance in endangered staghorn corals.</title>
        <authorList>
            <person name="Vollmer S.V."/>
            <person name="Selwyn J.D."/>
            <person name="Despard B.A."/>
            <person name="Roesel C.L."/>
        </authorList>
    </citation>
    <scope>NUCLEOTIDE SEQUENCE</scope>
    <source>
        <strain evidence="8">K2</strain>
    </source>
</reference>
<sequence>MVKAKKADAKLARTTTKGGGRQTKNNPFEIHTNRKKHDILGRKLKHERGLPGISRSKAIKKRQKTLLVEYKQKNKHQHESQSKYRLEDEELTHLGQSLGEINKFEDVQLSDDDDDYNDINDGAEDVKELHFGGFLTKKNPDGKPSNSNEDKPRSRKEIMEEVVAKAKMKKVNIIMFSTSINVVETQNSKPLSS</sequence>
<dbReference type="GO" id="GO:0032040">
    <property type="term" value="C:small-subunit processome"/>
    <property type="evidence" value="ECO:0007669"/>
    <property type="project" value="InterPro"/>
</dbReference>
<keyword evidence="3" id="KW-0690">Ribosome biogenesis</keyword>
<evidence type="ECO:0000313" key="9">
    <source>
        <dbReference type="Proteomes" id="UP001249851"/>
    </source>
</evidence>
<evidence type="ECO:0000313" key="8">
    <source>
        <dbReference type="EMBL" id="KAK2572628.1"/>
    </source>
</evidence>